<dbReference type="Proteomes" id="UP000245207">
    <property type="component" value="Unassembled WGS sequence"/>
</dbReference>
<accession>A0A2U1P5L5</accession>
<gene>
    <name evidence="2" type="ORF">CTI12_AA191310</name>
</gene>
<name>A0A2U1P5L5_ARTAN</name>
<evidence type="ECO:0000256" key="1">
    <source>
        <dbReference type="SAM" id="MobiDB-lite"/>
    </source>
</evidence>
<evidence type="ECO:0000313" key="2">
    <source>
        <dbReference type="EMBL" id="PWA81039.1"/>
    </source>
</evidence>
<evidence type="ECO:0000313" key="3">
    <source>
        <dbReference type="Proteomes" id="UP000245207"/>
    </source>
</evidence>
<sequence length="71" mass="8182">MCKGANHGECKYESAFNAVQMQKKQVKSSSAKASAIRRFSSEKNPEKNDQKRIRELEKTQNMLHLIMWGPK</sequence>
<organism evidence="2 3">
    <name type="scientific">Artemisia annua</name>
    <name type="common">Sweet wormwood</name>
    <dbReference type="NCBI Taxonomy" id="35608"/>
    <lineage>
        <taxon>Eukaryota</taxon>
        <taxon>Viridiplantae</taxon>
        <taxon>Streptophyta</taxon>
        <taxon>Embryophyta</taxon>
        <taxon>Tracheophyta</taxon>
        <taxon>Spermatophyta</taxon>
        <taxon>Magnoliopsida</taxon>
        <taxon>eudicotyledons</taxon>
        <taxon>Gunneridae</taxon>
        <taxon>Pentapetalae</taxon>
        <taxon>asterids</taxon>
        <taxon>campanulids</taxon>
        <taxon>Asterales</taxon>
        <taxon>Asteraceae</taxon>
        <taxon>Asteroideae</taxon>
        <taxon>Anthemideae</taxon>
        <taxon>Artemisiinae</taxon>
        <taxon>Artemisia</taxon>
    </lineage>
</organism>
<protein>
    <submittedName>
        <fullName evidence="2">Uncharacterized protein</fullName>
    </submittedName>
</protein>
<comment type="caution">
    <text evidence="2">The sequence shown here is derived from an EMBL/GenBank/DDBJ whole genome shotgun (WGS) entry which is preliminary data.</text>
</comment>
<dbReference type="EMBL" id="PKPP01001640">
    <property type="protein sequence ID" value="PWA81039.1"/>
    <property type="molecule type" value="Genomic_DNA"/>
</dbReference>
<proteinExistence type="predicted"/>
<reference evidence="2 3" key="1">
    <citation type="journal article" date="2018" name="Mol. Plant">
        <title>The genome of Artemisia annua provides insight into the evolution of Asteraceae family and artemisinin biosynthesis.</title>
        <authorList>
            <person name="Shen Q."/>
            <person name="Zhang L."/>
            <person name="Liao Z."/>
            <person name="Wang S."/>
            <person name="Yan T."/>
            <person name="Shi P."/>
            <person name="Liu M."/>
            <person name="Fu X."/>
            <person name="Pan Q."/>
            <person name="Wang Y."/>
            <person name="Lv Z."/>
            <person name="Lu X."/>
            <person name="Zhang F."/>
            <person name="Jiang W."/>
            <person name="Ma Y."/>
            <person name="Chen M."/>
            <person name="Hao X."/>
            <person name="Li L."/>
            <person name="Tang Y."/>
            <person name="Lv G."/>
            <person name="Zhou Y."/>
            <person name="Sun X."/>
            <person name="Brodelius P.E."/>
            <person name="Rose J.K.C."/>
            <person name="Tang K."/>
        </authorList>
    </citation>
    <scope>NUCLEOTIDE SEQUENCE [LARGE SCALE GENOMIC DNA]</scope>
    <source>
        <strain evidence="3">cv. Huhao1</strain>
        <tissue evidence="2">Leaf</tissue>
    </source>
</reference>
<feature type="compositionally biased region" description="Basic and acidic residues" evidence="1">
    <location>
        <begin position="39"/>
        <end position="52"/>
    </location>
</feature>
<dbReference type="AlphaFoldDB" id="A0A2U1P5L5"/>
<keyword evidence="3" id="KW-1185">Reference proteome</keyword>
<feature type="region of interest" description="Disordered" evidence="1">
    <location>
        <begin position="26"/>
        <end position="52"/>
    </location>
</feature>
<dbReference type="OrthoDB" id="1699884at2759"/>